<dbReference type="GO" id="GO:0003677">
    <property type="term" value="F:DNA binding"/>
    <property type="evidence" value="ECO:0007669"/>
    <property type="project" value="InterPro"/>
</dbReference>
<sequence>MIKPLGIEIKKRTENEIVFDMIGYDVSFANAIRRILLAEVPTMAIEKVELYNNTTVMHDEFLGHRLGLIPIKVDPNFFDFLYAEDEQETEKNTVRFGLYVTNPLTSKENMMIYSRELKWKPIGDQKTTFELEPIKPVDDDILIAKLAPSQKIEADLVVRKGTGKDHAKYSPVSGCFYRHLTTFHLNSEYTLDLNEIEKLKTCFPKGHFRFMGDIIPETGEQVLEPIIVVNDRLDNSSDLTFESCPSLKKKIIINTSDDILTFTVESIGIIESSELVLRGIDLLRTKCNRFQKIVSKYKKM</sequence>
<dbReference type="InterPro" id="IPR036603">
    <property type="entry name" value="RBP11-like"/>
</dbReference>
<dbReference type="OrthoDB" id="270173at2759"/>
<organism evidence="8 9">
    <name type="scientific">Blomia tropicalis</name>
    <name type="common">Mite</name>
    <dbReference type="NCBI Taxonomy" id="40697"/>
    <lineage>
        <taxon>Eukaryota</taxon>
        <taxon>Metazoa</taxon>
        <taxon>Ecdysozoa</taxon>
        <taxon>Arthropoda</taxon>
        <taxon>Chelicerata</taxon>
        <taxon>Arachnida</taxon>
        <taxon>Acari</taxon>
        <taxon>Acariformes</taxon>
        <taxon>Sarcoptiformes</taxon>
        <taxon>Astigmata</taxon>
        <taxon>Glycyphagoidea</taxon>
        <taxon>Echimyopodidae</taxon>
        <taxon>Blomia</taxon>
    </lineage>
</organism>
<keyword evidence="5" id="KW-0539">Nucleus</keyword>
<dbReference type="Pfam" id="PF01193">
    <property type="entry name" value="RNA_pol_L"/>
    <property type="match status" value="1"/>
</dbReference>
<evidence type="ECO:0000256" key="3">
    <source>
        <dbReference type="ARBA" id="ARBA00022478"/>
    </source>
</evidence>
<dbReference type="InterPro" id="IPR050518">
    <property type="entry name" value="Rpo3/RPB3_RNA_Pol_subunit"/>
</dbReference>
<comment type="similarity">
    <text evidence="6">Belongs to the archaeal Rpo3/eukaryotic RPB3 RNA polymerase subunit family.</text>
</comment>
<accession>A0A9Q0MFE7</accession>
<dbReference type="PROSITE" id="PS00446">
    <property type="entry name" value="RNA_POL_D_30KD"/>
    <property type="match status" value="1"/>
</dbReference>
<evidence type="ECO:0000256" key="6">
    <source>
        <dbReference type="ARBA" id="ARBA00025804"/>
    </source>
</evidence>
<evidence type="ECO:0000256" key="1">
    <source>
        <dbReference type="ARBA" id="ARBA00004123"/>
    </source>
</evidence>
<evidence type="ECO:0000256" key="4">
    <source>
        <dbReference type="ARBA" id="ARBA00023163"/>
    </source>
</evidence>
<protein>
    <recommendedName>
        <fullName evidence="2">DNA-directed RNA polymerases I and III subunit RPAC1</fullName>
    </recommendedName>
</protein>
<dbReference type="InterPro" id="IPR011263">
    <property type="entry name" value="DNA-dir_RNA_pol_RpoA/D/Rpb3"/>
</dbReference>
<dbReference type="HAMAP" id="MF_00320">
    <property type="entry name" value="RNApol_arch_Rpo3"/>
    <property type="match status" value="1"/>
</dbReference>
<dbReference type="Gene3D" id="3.30.1360.10">
    <property type="entry name" value="RNA polymerase, RBP11-like subunit"/>
    <property type="match status" value="1"/>
</dbReference>
<dbReference type="PANTHER" id="PTHR11800:SF13">
    <property type="entry name" value="DNA-DIRECTED RNA POLYMERASES I AND III SUBUNIT RPAC1"/>
    <property type="match status" value="1"/>
</dbReference>
<dbReference type="SMART" id="SM00662">
    <property type="entry name" value="RPOLD"/>
    <property type="match status" value="1"/>
</dbReference>
<keyword evidence="3" id="KW-0240">DNA-directed RNA polymerase</keyword>
<dbReference type="Proteomes" id="UP001142055">
    <property type="component" value="Chromosome 1"/>
</dbReference>
<dbReference type="Gene3D" id="2.170.120.12">
    <property type="entry name" value="DNA-directed RNA polymerase, insert domain"/>
    <property type="match status" value="1"/>
</dbReference>
<evidence type="ECO:0000313" key="8">
    <source>
        <dbReference type="EMBL" id="KAJ6224970.1"/>
    </source>
</evidence>
<dbReference type="GO" id="GO:0005666">
    <property type="term" value="C:RNA polymerase III complex"/>
    <property type="evidence" value="ECO:0007669"/>
    <property type="project" value="TreeGrafter"/>
</dbReference>
<evidence type="ECO:0000256" key="2">
    <source>
        <dbReference type="ARBA" id="ARBA00022083"/>
    </source>
</evidence>
<dbReference type="SUPFAM" id="SSF55257">
    <property type="entry name" value="RBP11-like subunits of RNA polymerase"/>
    <property type="match status" value="1"/>
</dbReference>
<dbReference type="GO" id="GO:0046983">
    <property type="term" value="F:protein dimerization activity"/>
    <property type="evidence" value="ECO:0007669"/>
    <property type="project" value="InterPro"/>
</dbReference>
<dbReference type="EMBL" id="JAPWDV010000001">
    <property type="protein sequence ID" value="KAJ6224970.1"/>
    <property type="molecule type" value="Genomic_DNA"/>
</dbReference>
<dbReference type="InterPro" id="IPR033901">
    <property type="entry name" value="RNAPI/III_AC40"/>
</dbReference>
<keyword evidence="4" id="KW-0804">Transcription</keyword>
<dbReference type="InterPro" id="IPR036643">
    <property type="entry name" value="RNApol_insert_sf"/>
</dbReference>
<dbReference type="AlphaFoldDB" id="A0A9Q0MFE7"/>
<comment type="subcellular location">
    <subcellularLocation>
        <location evidence="1">Nucleus</location>
    </subcellularLocation>
</comment>
<dbReference type="CDD" id="cd07032">
    <property type="entry name" value="RNAP_I_II_AC40"/>
    <property type="match status" value="1"/>
</dbReference>
<dbReference type="GO" id="GO:0006351">
    <property type="term" value="P:DNA-templated transcription"/>
    <property type="evidence" value="ECO:0007669"/>
    <property type="project" value="InterPro"/>
</dbReference>
<dbReference type="GO" id="GO:0005736">
    <property type="term" value="C:RNA polymerase I complex"/>
    <property type="evidence" value="ECO:0007669"/>
    <property type="project" value="TreeGrafter"/>
</dbReference>
<feature type="domain" description="DNA-directed RNA polymerase RpoA/D/Rpb3-type" evidence="7">
    <location>
        <begin position="16"/>
        <end position="293"/>
    </location>
</feature>
<dbReference type="NCBIfam" id="NF001988">
    <property type="entry name" value="PRK00783.1"/>
    <property type="match status" value="1"/>
</dbReference>
<name>A0A9Q0MFE7_BLOTA</name>
<dbReference type="SUPFAM" id="SSF56553">
    <property type="entry name" value="Insert subdomain of RNA polymerase alpha subunit"/>
    <property type="match status" value="1"/>
</dbReference>
<dbReference type="InterPro" id="IPR022842">
    <property type="entry name" value="RNAP_Rpo3/Rpb3/RPAC1"/>
</dbReference>
<dbReference type="PANTHER" id="PTHR11800">
    <property type="entry name" value="DNA-DIRECTED RNA POLYMERASE"/>
    <property type="match status" value="1"/>
</dbReference>
<evidence type="ECO:0000313" key="9">
    <source>
        <dbReference type="Proteomes" id="UP001142055"/>
    </source>
</evidence>
<dbReference type="InterPro" id="IPR001514">
    <property type="entry name" value="DNA-dir_RNA_pol_30-40kDasu_CS"/>
</dbReference>
<evidence type="ECO:0000259" key="7">
    <source>
        <dbReference type="SMART" id="SM00662"/>
    </source>
</evidence>
<evidence type="ECO:0000256" key="5">
    <source>
        <dbReference type="ARBA" id="ARBA00023242"/>
    </source>
</evidence>
<keyword evidence="9" id="KW-1185">Reference proteome</keyword>
<gene>
    <name evidence="8" type="ORF">RDWZM_003515</name>
</gene>
<reference evidence="8" key="1">
    <citation type="submission" date="2022-12" db="EMBL/GenBank/DDBJ databases">
        <title>Genome assemblies of Blomia tropicalis.</title>
        <authorList>
            <person name="Cui Y."/>
        </authorList>
    </citation>
    <scope>NUCLEOTIDE SEQUENCE</scope>
    <source>
        <tissue evidence="8">Adult mites</tissue>
    </source>
</reference>
<dbReference type="OMA" id="HDSFVFT"/>
<dbReference type="InterPro" id="IPR011262">
    <property type="entry name" value="DNA-dir_RNA_pol_insert"/>
</dbReference>
<dbReference type="GO" id="GO:0003899">
    <property type="term" value="F:DNA-directed RNA polymerase activity"/>
    <property type="evidence" value="ECO:0007669"/>
    <property type="project" value="InterPro"/>
</dbReference>
<proteinExistence type="inferred from homology"/>
<dbReference type="Pfam" id="PF01000">
    <property type="entry name" value="RNA_pol_A_bac"/>
    <property type="match status" value="1"/>
</dbReference>
<comment type="caution">
    <text evidence="8">The sequence shown here is derived from an EMBL/GenBank/DDBJ whole genome shotgun (WGS) entry which is preliminary data.</text>
</comment>